<dbReference type="CDD" id="cd16352">
    <property type="entry name" value="CheD"/>
    <property type="match status" value="1"/>
</dbReference>
<dbReference type="HAMAP" id="MF_01440">
    <property type="entry name" value="CheD"/>
    <property type="match status" value="1"/>
</dbReference>
<dbReference type="PANTHER" id="PTHR35147:SF2">
    <property type="entry name" value="CHEMORECEPTOR GLUTAMINE DEAMIDASE CHED-RELATED"/>
    <property type="match status" value="1"/>
</dbReference>
<dbReference type="InterPro" id="IPR011324">
    <property type="entry name" value="Cytotoxic_necrot_fac-like_cat"/>
</dbReference>
<dbReference type="PANTHER" id="PTHR35147">
    <property type="entry name" value="CHEMORECEPTOR GLUTAMINE DEAMIDASE CHED-RELATED"/>
    <property type="match status" value="1"/>
</dbReference>
<dbReference type="Pfam" id="PF03975">
    <property type="entry name" value="CheD"/>
    <property type="match status" value="1"/>
</dbReference>
<sequence>MNKRYEQEFGERRRRSIHIGGVCASKAPTVVRTILGSCIAVGLYDSQVNVGGLNHFMLPESSSGEAVSARYGVHAMELLINDCMKHGADRSRLQAKVFGGAHVLRIAESSGGVPQSNIRFALSFLETEGIPIVSRDLGGYAAREVYFFTDTGRTLMRRLESTGADQQTLMAEVAREKKSLARPAPQSAPADDSNITLF</sequence>
<dbReference type="SUPFAM" id="SSF64438">
    <property type="entry name" value="CNF1/YfiH-like putative cysteine hydrolases"/>
    <property type="match status" value="1"/>
</dbReference>
<protein>
    <recommendedName>
        <fullName evidence="1">Probable chemoreceptor glutamine deamidase CheD</fullName>
        <ecNumber evidence="1">3.5.1.44</ecNumber>
    </recommendedName>
</protein>
<dbReference type="GO" id="GO:0006935">
    <property type="term" value="P:chemotaxis"/>
    <property type="evidence" value="ECO:0007669"/>
    <property type="project" value="UniProtKB-UniRule"/>
</dbReference>
<organism evidence="2 3">
    <name type="scientific">Capsulimonas corticalis</name>
    <dbReference type="NCBI Taxonomy" id="2219043"/>
    <lineage>
        <taxon>Bacteria</taxon>
        <taxon>Bacillati</taxon>
        <taxon>Armatimonadota</taxon>
        <taxon>Armatimonadia</taxon>
        <taxon>Capsulimonadales</taxon>
        <taxon>Capsulimonadaceae</taxon>
        <taxon>Capsulimonas</taxon>
    </lineage>
</organism>
<comment type="similarity">
    <text evidence="1">Belongs to the CheD family.</text>
</comment>
<dbReference type="EC" id="3.5.1.44" evidence="1"/>
<dbReference type="AlphaFoldDB" id="A0A402D6L3"/>
<evidence type="ECO:0000313" key="2">
    <source>
        <dbReference type="EMBL" id="BDI30594.1"/>
    </source>
</evidence>
<comment type="catalytic activity">
    <reaction evidence="1">
        <text>L-glutaminyl-[protein] + H2O = L-glutamyl-[protein] + NH4(+)</text>
        <dbReference type="Rhea" id="RHEA:16441"/>
        <dbReference type="Rhea" id="RHEA-COMP:10207"/>
        <dbReference type="Rhea" id="RHEA-COMP:10208"/>
        <dbReference type="ChEBI" id="CHEBI:15377"/>
        <dbReference type="ChEBI" id="CHEBI:28938"/>
        <dbReference type="ChEBI" id="CHEBI:29973"/>
        <dbReference type="ChEBI" id="CHEBI:30011"/>
        <dbReference type="EC" id="3.5.1.44"/>
    </reaction>
</comment>
<keyword evidence="1" id="KW-0378">Hydrolase</keyword>
<keyword evidence="3" id="KW-1185">Reference proteome</keyword>
<dbReference type="EMBL" id="AP025739">
    <property type="protein sequence ID" value="BDI30594.1"/>
    <property type="molecule type" value="Genomic_DNA"/>
</dbReference>
<evidence type="ECO:0000313" key="3">
    <source>
        <dbReference type="Proteomes" id="UP000287394"/>
    </source>
</evidence>
<dbReference type="RefSeq" id="WP_119325098.1">
    <property type="nucleotide sequence ID" value="NZ_AP025739.1"/>
</dbReference>
<keyword evidence="1" id="KW-0145">Chemotaxis</keyword>
<accession>A0A402D6L3</accession>
<dbReference type="OrthoDB" id="9807202at2"/>
<evidence type="ECO:0000256" key="1">
    <source>
        <dbReference type="HAMAP-Rule" id="MF_01440"/>
    </source>
</evidence>
<dbReference type="Proteomes" id="UP000287394">
    <property type="component" value="Chromosome"/>
</dbReference>
<dbReference type="KEGG" id="ccot:CCAX7_26450"/>
<dbReference type="InterPro" id="IPR005659">
    <property type="entry name" value="Chemorcpt_Glu_NH3ase_CheD"/>
</dbReference>
<dbReference type="GO" id="GO:0050568">
    <property type="term" value="F:protein-glutamine glutaminase activity"/>
    <property type="evidence" value="ECO:0007669"/>
    <property type="project" value="UniProtKB-UniRule"/>
</dbReference>
<dbReference type="InterPro" id="IPR038592">
    <property type="entry name" value="CheD-like_sf"/>
</dbReference>
<comment type="function">
    <text evidence="1">Probably deamidates glutamine residues to glutamate on methyl-accepting chemotaxis receptors (MCPs), playing an important role in chemotaxis.</text>
</comment>
<proteinExistence type="inferred from homology"/>
<dbReference type="Gene3D" id="3.30.1330.200">
    <property type="match status" value="1"/>
</dbReference>
<reference evidence="2 3" key="1">
    <citation type="journal article" date="2019" name="Int. J. Syst. Evol. Microbiol.">
        <title>Capsulimonas corticalis gen. nov., sp. nov., an aerobic capsulated bacterium, of a novel bacterial order, Capsulimonadales ord. nov., of the class Armatimonadia of the phylum Armatimonadetes.</title>
        <authorList>
            <person name="Li J."/>
            <person name="Kudo C."/>
            <person name="Tonouchi A."/>
        </authorList>
    </citation>
    <scope>NUCLEOTIDE SEQUENCE [LARGE SCALE GENOMIC DNA]</scope>
    <source>
        <strain evidence="2 3">AX-7</strain>
    </source>
</reference>
<gene>
    <name evidence="1" type="primary">cheD</name>
    <name evidence="2" type="ORF">CCAX7_26450</name>
</gene>
<name>A0A402D6L3_9BACT</name>